<dbReference type="InterPro" id="IPR025668">
    <property type="entry name" value="Tnp_DDE_dom"/>
</dbReference>
<dbReference type="Pfam" id="PF13586">
    <property type="entry name" value="DDE_Tnp_1_2"/>
    <property type="match status" value="1"/>
</dbReference>
<dbReference type="PANTHER" id="PTHR30007:SF0">
    <property type="entry name" value="TRANSPOSASE"/>
    <property type="match status" value="1"/>
</dbReference>
<evidence type="ECO:0000313" key="3">
    <source>
        <dbReference type="Proteomes" id="UP000525389"/>
    </source>
</evidence>
<organism evidence="2 3">
    <name type="scientific">Deinococcus budaensis</name>
    <dbReference type="NCBI Taxonomy" id="1665626"/>
    <lineage>
        <taxon>Bacteria</taxon>
        <taxon>Thermotogati</taxon>
        <taxon>Deinococcota</taxon>
        <taxon>Deinococci</taxon>
        <taxon>Deinococcales</taxon>
        <taxon>Deinococcaceae</taxon>
        <taxon>Deinococcus</taxon>
    </lineage>
</organism>
<proteinExistence type="predicted"/>
<feature type="domain" description="Transposase DDE" evidence="1">
    <location>
        <begin position="7"/>
        <end position="85"/>
    </location>
</feature>
<gene>
    <name evidence="2" type="ORF">HNQ09_001573</name>
</gene>
<sequence length="93" mass="10513">MLEVAFVDQGYTGQAPREAASKSNIELVVVKRSDASRAFVLLPRRWVVERSLAWLSRFRRLGRDLERLSSTLIGFHFVAACVLMLAKIRPLLG</sequence>
<protein>
    <submittedName>
        <fullName evidence="2">Transposase</fullName>
    </submittedName>
</protein>
<dbReference type="EMBL" id="JACHFN010000005">
    <property type="protein sequence ID" value="MBB5234135.1"/>
    <property type="molecule type" value="Genomic_DNA"/>
</dbReference>
<evidence type="ECO:0000259" key="1">
    <source>
        <dbReference type="Pfam" id="PF13586"/>
    </source>
</evidence>
<name>A0A7W8GEL7_9DEIO</name>
<keyword evidence="3" id="KW-1185">Reference proteome</keyword>
<evidence type="ECO:0000313" key="2">
    <source>
        <dbReference type="EMBL" id="MBB5234135.1"/>
    </source>
</evidence>
<dbReference type="PANTHER" id="PTHR30007">
    <property type="entry name" value="PHP DOMAIN PROTEIN"/>
    <property type="match status" value="1"/>
</dbReference>
<dbReference type="Proteomes" id="UP000525389">
    <property type="component" value="Unassembled WGS sequence"/>
</dbReference>
<dbReference type="AlphaFoldDB" id="A0A7W8GEL7"/>
<accession>A0A7W8GEL7</accession>
<comment type="caution">
    <text evidence="2">The sequence shown here is derived from an EMBL/GenBank/DDBJ whole genome shotgun (WGS) entry which is preliminary data.</text>
</comment>
<reference evidence="2 3" key="1">
    <citation type="submission" date="2020-08" db="EMBL/GenBank/DDBJ databases">
        <title>Genomic Encyclopedia of Type Strains, Phase IV (KMG-IV): sequencing the most valuable type-strain genomes for metagenomic binning, comparative biology and taxonomic classification.</title>
        <authorList>
            <person name="Goeker M."/>
        </authorList>
    </citation>
    <scope>NUCLEOTIDE SEQUENCE [LARGE SCALE GENOMIC DNA]</scope>
    <source>
        <strain evidence="2 3">DSM 101791</strain>
    </source>
</reference>